<feature type="binding site" evidence="7">
    <location>
        <position position="142"/>
    </location>
    <ligand>
        <name>Zn(2+)</name>
        <dbReference type="ChEBI" id="CHEBI:29105"/>
        <label>2</label>
    </ligand>
</feature>
<comment type="pathway">
    <text evidence="2 7">Secondary metabolite metabolism; methylglyoxal degradation; (R)-lactate from methylglyoxal: step 2/2.</text>
</comment>
<gene>
    <name evidence="7" type="primary">gloB</name>
    <name evidence="9" type="ORF">HNR28_003457</name>
</gene>
<feature type="binding site" evidence="7">
    <location>
        <position position="180"/>
    </location>
    <ligand>
        <name>Zn(2+)</name>
        <dbReference type="ChEBI" id="CHEBI:29105"/>
        <label>2</label>
    </ligand>
</feature>
<comment type="cofactor">
    <cofactor evidence="7">
        <name>Zn(2+)</name>
        <dbReference type="ChEBI" id="CHEBI:29105"/>
    </cofactor>
    <text evidence="7">Binds 2 Zn(2+) ions per subunit.</text>
</comment>
<dbReference type="PANTHER" id="PTHR43705">
    <property type="entry name" value="HYDROXYACYLGLUTATHIONE HYDROLASE"/>
    <property type="match status" value="1"/>
</dbReference>
<dbReference type="Pfam" id="PF16123">
    <property type="entry name" value="HAGH_C"/>
    <property type="match status" value="1"/>
</dbReference>
<keyword evidence="5 7" id="KW-0378">Hydrolase</keyword>
<feature type="binding site" evidence="7">
    <location>
        <position position="142"/>
    </location>
    <ligand>
        <name>Zn(2+)</name>
        <dbReference type="ChEBI" id="CHEBI:29105"/>
        <label>1</label>
    </ligand>
</feature>
<dbReference type="GO" id="GO:0004416">
    <property type="term" value="F:hydroxyacylglutathione hydrolase activity"/>
    <property type="evidence" value="ECO:0007669"/>
    <property type="project" value="UniProtKB-UniRule"/>
</dbReference>
<accession>A0A7W9WQD1</accession>
<dbReference type="Gene3D" id="3.60.15.10">
    <property type="entry name" value="Ribonuclease Z/Hydroxyacylglutathione hydrolase-like"/>
    <property type="match status" value="1"/>
</dbReference>
<evidence type="ECO:0000256" key="7">
    <source>
        <dbReference type="HAMAP-Rule" id="MF_01374"/>
    </source>
</evidence>
<evidence type="ECO:0000256" key="6">
    <source>
        <dbReference type="ARBA" id="ARBA00022833"/>
    </source>
</evidence>
<dbReference type="GO" id="GO:0019243">
    <property type="term" value="P:methylglyoxal catabolic process to D-lactate via S-lactoyl-glutathione"/>
    <property type="evidence" value="ECO:0007669"/>
    <property type="project" value="UniProtKB-UniRule"/>
</dbReference>
<evidence type="ECO:0000256" key="4">
    <source>
        <dbReference type="ARBA" id="ARBA00022723"/>
    </source>
</evidence>
<dbReference type="NCBIfam" id="TIGR03413">
    <property type="entry name" value="GSH_gloB"/>
    <property type="match status" value="1"/>
</dbReference>
<evidence type="ECO:0000256" key="2">
    <source>
        <dbReference type="ARBA" id="ARBA00004963"/>
    </source>
</evidence>
<dbReference type="RefSeq" id="WP_151024248.1">
    <property type="nucleotide sequence ID" value="NZ_JACHIB010000025.1"/>
</dbReference>
<dbReference type="InterPro" id="IPR001279">
    <property type="entry name" value="Metallo-B-lactamas"/>
</dbReference>
<feature type="binding site" evidence="7">
    <location>
        <position position="66"/>
    </location>
    <ligand>
        <name>Zn(2+)</name>
        <dbReference type="ChEBI" id="CHEBI:29105"/>
        <label>2</label>
    </ligand>
</feature>
<dbReference type="AlphaFoldDB" id="A0A7W9WQD1"/>
<dbReference type="GO" id="GO:0008270">
    <property type="term" value="F:zinc ion binding"/>
    <property type="evidence" value="ECO:0007669"/>
    <property type="project" value="InterPro"/>
</dbReference>
<keyword evidence="6 7" id="KW-0862">Zinc</keyword>
<dbReference type="SMART" id="SM00849">
    <property type="entry name" value="Lactamase_B"/>
    <property type="match status" value="1"/>
</dbReference>
<feature type="binding site" evidence="7">
    <location>
        <position position="120"/>
    </location>
    <ligand>
        <name>Zn(2+)</name>
        <dbReference type="ChEBI" id="CHEBI:29105"/>
        <label>1</label>
    </ligand>
</feature>
<dbReference type="Pfam" id="PF00753">
    <property type="entry name" value="Lactamase_B"/>
    <property type="match status" value="1"/>
</dbReference>
<dbReference type="SUPFAM" id="SSF56281">
    <property type="entry name" value="Metallo-hydrolase/oxidoreductase"/>
    <property type="match status" value="1"/>
</dbReference>
<evidence type="ECO:0000313" key="10">
    <source>
        <dbReference type="Proteomes" id="UP000541136"/>
    </source>
</evidence>
<keyword evidence="4 7" id="KW-0479">Metal-binding</keyword>
<dbReference type="UniPathway" id="UPA00619">
    <property type="reaction ID" value="UER00676"/>
</dbReference>
<dbReference type="GO" id="GO:0008800">
    <property type="term" value="F:beta-lactamase activity"/>
    <property type="evidence" value="ECO:0007669"/>
    <property type="project" value="InterPro"/>
</dbReference>
<evidence type="ECO:0000313" key="9">
    <source>
        <dbReference type="EMBL" id="MBB6085399.1"/>
    </source>
</evidence>
<dbReference type="PIRSF" id="PIRSF005457">
    <property type="entry name" value="Glx"/>
    <property type="match status" value="1"/>
</dbReference>
<proteinExistence type="inferred from homology"/>
<dbReference type="CDD" id="cd07723">
    <property type="entry name" value="hydroxyacylglutathione_hydrolase_MBL-fold"/>
    <property type="match status" value="1"/>
</dbReference>
<dbReference type="GO" id="GO:0017001">
    <property type="term" value="P:antibiotic catabolic process"/>
    <property type="evidence" value="ECO:0007669"/>
    <property type="project" value="InterPro"/>
</dbReference>
<comment type="similarity">
    <text evidence="3 7">Belongs to the metallo-beta-lactamase superfamily. Glyoxalase II family.</text>
</comment>
<dbReference type="InterPro" id="IPR032282">
    <property type="entry name" value="HAGH_C"/>
</dbReference>
<comment type="catalytic activity">
    <reaction evidence="1 7">
        <text>an S-(2-hydroxyacyl)glutathione + H2O = a 2-hydroxy carboxylate + glutathione + H(+)</text>
        <dbReference type="Rhea" id="RHEA:21864"/>
        <dbReference type="ChEBI" id="CHEBI:15377"/>
        <dbReference type="ChEBI" id="CHEBI:15378"/>
        <dbReference type="ChEBI" id="CHEBI:57925"/>
        <dbReference type="ChEBI" id="CHEBI:58896"/>
        <dbReference type="ChEBI" id="CHEBI:71261"/>
        <dbReference type="EC" id="3.1.2.6"/>
    </reaction>
</comment>
<comment type="function">
    <text evidence="7">Thiolesterase that catalyzes the hydrolysis of S-D-lactoyl-glutathione to form glutathione and D-lactic acid.</text>
</comment>
<dbReference type="InterPro" id="IPR035680">
    <property type="entry name" value="Clx_II_MBL"/>
</dbReference>
<dbReference type="EMBL" id="JACHIB010000025">
    <property type="protein sequence ID" value="MBB6085399.1"/>
    <property type="molecule type" value="Genomic_DNA"/>
</dbReference>
<evidence type="ECO:0000256" key="3">
    <source>
        <dbReference type="ARBA" id="ARBA00006759"/>
    </source>
</evidence>
<organism evidence="9 10">
    <name type="scientific">Castellaniella defragrans</name>
    <name type="common">Alcaligenes defragrans</name>
    <dbReference type="NCBI Taxonomy" id="75697"/>
    <lineage>
        <taxon>Bacteria</taxon>
        <taxon>Pseudomonadati</taxon>
        <taxon>Pseudomonadota</taxon>
        <taxon>Betaproteobacteria</taxon>
        <taxon>Burkholderiales</taxon>
        <taxon>Alcaligenaceae</taxon>
        <taxon>Castellaniella</taxon>
    </lineage>
</organism>
<sequence length="269" mass="28789">MNPSAHIPAEPAVLTPIPALSDNYIWMVQKNGRALVVDPGEPGPVEALLRDGPILEAILITHHHGDHVGGVRALQQRTGARVYGPRHENIPVCDVPLAEGDTVDLPGMGLRFQVLDVPGHTAGHIAYAGLLDPGRPAVFCGDTLFAAGCGRLFEGTPAQMLASLDKLAGLPPDTLVCCAHEYTASNIRWALAVEPGNAALRQRAQDVARLRADDLPTVPSTLGLELETNPFLRTGRADVREAAARHAQASLDTPQAVFASLREWKNDFR</sequence>
<dbReference type="PANTHER" id="PTHR43705:SF1">
    <property type="entry name" value="HYDROXYACYLGLUTATHIONE HYDROLASE GLOB"/>
    <property type="match status" value="1"/>
</dbReference>
<dbReference type="InterPro" id="IPR050110">
    <property type="entry name" value="Glyoxalase_II_hydrolase"/>
</dbReference>
<dbReference type="InterPro" id="IPR001018">
    <property type="entry name" value="Beta-lactamase_class-B_CS"/>
</dbReference>
<dbReference type="EC" id="3.1.2.6" evidence="7"/>
<dbReference type="HAMAP" id="MF_01374">
    <property type="entry name" value="Glyoxalase_2"/>
    <property type="match status" value="1"/>
</dbReference>
<name>A0A7W9WQD1_CASDE</name>
<feature type="binding site" evidence="7">
    <location>
        <position position="62"/>
    </location>
    <ligand>
        <name>Zn(2+)</name>
        <dbReference type="ChEBI" id="CHEBI:29105"/>
        <label>1</label>
    </ligand>
</feature>
<evidence type="ECO:0000256" key="5">
    <source>
        <dbReference type="ARBA" id="ARBA00022801"/>
    </source>
</evidence>
<evidence type="ECO:0000256" key="1">
    <source>
        <dbReference type="ARBA" id="ARBA00001623"/>
    </source>
</evidence>
<feature type="binding site" evidence="7">
    <location>
        <position position="64"/>
    </location>
    <ligand>
        <name>Zn(2+)</name>
        <dbReference type="ChEBI" id="CHEBI:29105"/>
        <label>1</label>
    </ligand>
</feature>
<protein>
    <recommendedName>
        <fullName evidence="7">Hydroxyacylglutathione hydrolase</fullName>
        <ecNumber evidence="7">3.1.2.6</ecNumber>
    </recommendedName>
    <alternativeName>
        <fullName evidence="7">Glyoxalase II</fullName>
        <shortName evidence="7">Glx II</shortName>
    </alternativeName>
</protein>
<dbReference type="PROSITE" id="PS00743">
    <property type="entry name" value="BETA_LACTAMASE_B_1"/>
    <property type="match status" value="1"/>
</dbReference>
<feature type="domain" description="Metallo-beta-lactamase" evidence="8">
    <location>
        <begin position="22"/>
        <end position="180"/>
    </location>
</feature>
<dbReference type="InterPro" id="IPR017782">
    <property type="entry name" value="Hydroxyacylglutathione_Hdrlase"/>
</dbReference>
<comment type="caution">
    <text evidence="9">The sequence shown here is derived from an EMBL/GenBank/DDBJ whole genome shotgun (WGS) entry which is preliminary data.</text>
</comment>
<dbReference type="Proteomes" id="UP000541136">
    <property type="component" value="Unassembled WGS sequence"/>
</dbReference>
<reference evidence="9 10" key="1">
    <citation type="submission" date="2020-08" db="EMBL/GenBank/DDBJ databases">
        <title>Genomic Encyclopedia of Type Strains, Phase IV (KMG-IV): sequencing the most valuable type-strain genomes for metagenomic binning, comparative biology and taxonomic classification.</title>
        <authorList>
            <person name="Goeker M."/>
        </authorList>
    </citation>
    <scope>NUCLEOTIDE SEQUENCE [LARGE SCALE GENOMIC DNA]</scope>
    <source>
        <strain evidence="9 10">DSM 12141</strain>
    </source>
</reference>
<evidence type="ECO:0000259" key="8">
    <source>
        <dbReference type="SMART" id="SM00849"/>
    </source>
</evidence>
<dbReference type="InterPro" id="IPR036866">
    <property type="entry name" value="RibonucZ/Hydroxyglut_hydro"/>
</dbReference>
<feature type="binding site" evidence="7">
    <location>
        <position position="67"/>
    </location>
    <ligand>
        <name>Zn(2+)</name>
        <dbReference type="ChEBI" id="CHEBI:29105"/>
        <label>2</label>
    </ligand>
</feature>
<comment type="subunit">
    <text evidence="7">Monomer.</text>
</comment>